<dbReference type="AlphaFoldDB" id="A0AAV5TEA6"/>
<sequence>SRIIFNHETQTSLFVFLGPCTLFSEQLCRLFQALLVNLVTQSSIVLLISFLYRLYIIDVAASSRSPLSSSRIWLLCSISFLLITPLTITTSSARELLLSIASYAFFSPIVFMAIFVVRRMLIARISQA</sequence>
<dbReference type="Pfam" id="PF10317">
    <property type="entry name" value="7TM_GPCR_Srd"/>
    <property type="match status" value="1"/>
</dbReference>
<organism evidence="7 8">
    <name type="scientific">Pristionchus entomophagus</name>
    <dbReference type="NCBI Taxonomy" id="358040"/>
    <lineage>
        <taxon>Eukaryota</taxon>
        <taxon>Metazoa</taxon>
        <taxon>Ecdysozoa</taxon>
        <taxon>Nematoda</taxon>
        <taxon>Chromadorea</taxon>
        <taxon>Rhabditida</taxon>
        <taxon>Rhabditina</taxon>
        <taxon>Diplogasteromorpha</taxon>
        <taxon>Diplogasteroidea</taxon>
        <taxon>Neodiplogasteridae</taxon>
        <taxon>Pristionchus</taxon>
    </lineage>
</organism>
<protein>
    <recommendedName>
        <fullName evidence="9">G protein-coupled receptor</fullName>
    </recommendedName>
</protein>
<reference evidence="7" key="1">
    <citation type="submission" date="2023-10" db="EMBL/GenBank/DDBJ databases">
        <title>Genome assembly of Pristionchus species.</title>
        <authorList>
            <person name="Yoshida K."/>
            <person name="Sommer R.J."/>
        </authorList>
    </citation>
    <scope>NUCLEOTIDE SEQUENCE</scope>
    <source>
        <strain evidence="7">RS0144</strain>
    </source>
</reference>
<feature type="transmembrane region" description="Helical" evidence="6">
    <location>
        <begin position="72"/>
        <end position="90"/>
    </location>
</feature>
<feature type="non-terminal residue" evidence="7">
    <location>
        <position position="1"/>
    </location>
</feature>
<evidence type="ECO:0000256" key="4">
    <source>
        <dbReference type="ARBA" id="ARBA00022989"/>
    </source>
</evidence>
<evidence type="ECO:0000256" key="2">
    <source>
        <dbReference type="ARBA" id="ARBA00009166"/>
    </source>
</evidence>
<feature type="transmembrane region" description="Helical" evidence="6">
    <location>
        <begin position="31"/>
        <end position="52"/>
    </location>
</feature>
<comment type="caution">
    <text evidence="7">The sequence shown here is derived from an EMBL/GenBank/DDBJ whole genome shotgun (WGS) entry which is preliminary data.</text>
</comment>
<comment type="similarity">
    <text evidence="2">Belongs to the nematode receptor-like protein srd family.</text>
</comment>
<evidence type="ECO:0008006" key="9">
    <source>
        <dbReference type="Google" id="ProtNLM"/>
    </source>
</evidence>
<dbReference type="InterPro" id="IPR019421">
    <property type="entry name" value="7TM_GPCR_serpentine_rcpt_Srd"/>
</dbReference>
<comment type="subcellular location">
    <subcellularLocation>
        <location evidence="1">Membrane</location>
        <topology evidence="1">Multi-pass membrane protein</topology>
    </subcellularLocation>
</comment>
<gene>
    <name evidence="7" type="ORF">PENTCL1PPCAC_13120</name>
</gene>
<evidence type="ECO:0000313" key="7">
    <source>
        <dbReference type="EMBL" id="GMS90945.1"/>
    </source>
</evidence>
<dbReference type="InterPro" id="IPR050920">
    <property type="entry name" value="Nematode_rcpt-like_delta"/>
</dbReference>
<keyword evidence="3 6" id="KW-0812">Transmembrane</keyword>
<evidence type="ECO:0000256" key="6">
    <source>
        <dbReference type="SAM" id="Phobius"/>
    </source>
</evidence>
<dbReference type="EMBL" id="BTSX01000003">
    <property type="protein sequence ID" value="GMS90945.1"/>
    <property type="molecule type" value="Genomic_DNA"/>
</dbReference>
<keyword evidence="5 6" id="KW-0472">Membrane</keyword>
<feature type="non-terminal residue" evidence="7">
    <location>
        <position position="128"/>
    </location>
</feature>
<accession>A0AAV5TEA6</accession>
<keyword evidence="4 6" id="KW-1133">Transmembrane helix</keyword>
<dbReference type="Proteomes" id="UP001432027">
    <property type="component" value="Unassembled WGS sequence"/>
</dbReference>
<evidence type="ECO:0000256" key="3">
    <source>
        <dbReference type="ARBA" id="ARBA00022692"/>
    </source>
</evidence>
<dbReference type="GO" id="GO:0016020">
    <property type="term" value="C:membrane"/>
    <property type="evidence" value="ECO:0007669"/>
    <property type="project" value="UniProtKB-SubCell"/>
</dbReference>
<dbReference type="PANTHER" id="PTHR22945">
    <property type="entry name" value="SERPENTINE RECEPTOR, CLASS D DELTA"/>
    <property type="match status" value="1"/>
</dbReference>
<dbReference type="PANTHER" id="PTHR22945:SF40">
    <property type="entry name" value="SERPENTINE RECEPTOR, CLASS D (DELTA)-RELATED"/>
    <property type="match status" value="1"/>
</dbReference>
<evidence type="ECO:0000313" key="8">
    <source>
        <dbReference type="Proteomes" id="UP001432027"/>
    </source>
</evidence>
<proteinExistence type="inferred from homology"/>
<keyword evidence="8" id="KW-1185">Reference proteome</keyword>
<feature type="transmembrane region" description="Helical" evidence="6">
    <location>
        <begin position="96"/>
        <end position="117"/>
    </location>
</feature>
<evidence type="ECO:0000256" key="5">
    <source>
        <dbReference type="ARBA" id="ARBA00023136"/>
    </source>
</evidence>
<evidence type="ECO:0000256" key="1">
    <source>
        <dbReference type="ARBA" id="ARBA00004141"/>
    </source>
</evidence>
<name>A0AAV5TEA6_9BILA</name>